<comment type="caution">
    <text evidence="6">The sequence shown here is derived from an EMBL/GenBank/DDBJ whole genome shotgun (WGS) entry which is preliminary data.</text>
</comment>
<keyword evidence="2" id="KW-1003">Cell membrane</keyword>
<dbReference type="PANTHER" id="PTHR30086:SF20">
    <property type="entry name" value="ARGININE EXPORTER PROTEIN ARGO-RELATED"/>
    <property type="match status" value="1"/>
</dbReference>
<keyword evidence="4" id="KW-1133">Transmembrane helix</keyword>
<dbReference type="GO" id="GO:0005886">
    <property type="term" value="C:plasma membrane"/>
    <property type="evidence" value="ECO:0007669"/>
    <property type="project" value="UniProtKB-SubCell"/>
</dbReference>
<dbReference type="Pfam" id="PF01810">
    <property type="entry name" value="LysE"/>
    <property type="match status" value="1"/>
</dbReference>
<dbReference type="PIRSF" id="PIRSF006324">
    <property type="entry name" value="LeuE"/>
    <property type="match status" value="1"/>
</dbReference>
<dbReference type="EMBL" id="PVHK01000003">
    <property type="protein sequence ID" value="PRH44303.1"/>
    <property type="molecule type" value="Genomic_DNA"/>
</dbReference>
<keyword evidence="5" id="KW-0472">Membrane</keyword>
<evidence type="ECO:0000313" key="7">
    <source>
        <dbReference type="Proteomes" id="UP000237632"/>
    </source>
</evidence>
<evidence type="ECO:0000256" key="1">
    <source>
        <dbReference type="ARBA" id="ARBA00004651"/>
    </source>
</evidence>
<evidence type="ECO:0000256" key="3">
    <source>
        <dbReference type="ARBA" id="ARBA00022692"/>
    </source>
</evidence>
<organism evidence="6 7">
    <name type="scientific">Burkholderia vietnamiensis</name>
    <dbReference type="NCBI Taxonomy" id="60552"/>
    <lineage>
        <taxon>Bacteria</taxon>
        <taxon>Pseudomonadati</taxon>
        <taxon>Pseudomonadota</taxon>
        <taxon>Betaproteobacteria</taxon>
        <taxon>Burkholderiales</taxon>
        <taxon>Burkholderiaceae</taxon>
        <taxon>Burkholderia</taxon>
        <taxon>Burkholderia cepacia complex</taxon>
    </lineage>
</organism>
<comment type="subcellular location">
    <subcellularLocation>
        <location evidence="1">Cell membrane</location>
        <topology evidence="1">Multi-pass membrane protein</topology>
    </subcellularLocation>
</comment>
<dbReference type="Proteomes" id="UP000237632">
    <property type="component" value="Unassembled WGS sequence"/>
</dbReference>
<evidence type="ECO:0000256" key="4">
    <source>
        <dbReference type="ARBA" id="ARBA00022989"/>
    </source>
</evidence>
<gene>
    <name evidence="6" type="ORF">C6T65_00400</name>
</gene>
<dbReference type="PANTHER" id="PTHR30086">
    <property type="entry name" value="ARGININE EXPORTER PROTEIN ARGO"/>
    <property type="match status" value="1"/>
</dbReference>
<dbReference type="GO" id="GO:0015171">
    <property type="term" value="F:amino acid transmembrane transporter activity"/>
    <property type="evidence" value="ECO:0007669"/>
    <property type="project" value="TreeGrafter"/>
</dbReference>
<reference evidence="6 7" key="1">
    <citation type="submission" date="2018-03" db="EMBL/GenBank/DDBJ databases">
        <authorList>
            <person name="Nguyen K."/>
            <person name="Fouts D."/>
            <person name="Sutton G."/>
        </authorList>
    </citation>
    <scope>NUCLEOTIDE SEQUENCE [LARGE SCALE GENOMIC DNA]</scope>
    <source>
        <strain evidence="6 7">AU3578</strain>
    </source>
</reference>
<dbReference type="InterPro" id="IPR001123">
    <property type="entry name" value="LeuE-type"/>
</dbReference>
<accession>A0A132DWP4</accession>
<dbReference type="RefSeq" id="WP_034195450.1">
    <property type="nucleotide sequence ID" value="NZ_BGKC01000040.1"/>
</dbReference>
<evidence type="ECO:0000256" key="5">
    <source>
        <dbReference type="ARBA" id="ARBA00023136"/>
    </source>
</evidence>
<proteinExistence type="predicted"/>
<evidence type="ECO:0000313" key="6">
    <source>
        <dbReference type="EMBL" id="PRH44303.1"/>
    </source>
</evidence>
<keyword evidence="3" id="KW-0812">Transmembrane</keyword>
<name>A0A132DWP4_BURVI</name>
<dbReference type="AlphaFoldDB" id="A0A132DWP4"/>
<evidence type="ECO:0000256" key="2">
    <source>
        <dbReference type="ARBA" id="ARBA00022475"/>
    </source>
</evidence>
<protein>
    <submittedName>
        <fullName evidence="6">Lysine transporter LysE</fullName>
    </submittedName>
</protein>
<sequence length="206" mass="21643">MTYVAQLVAVGGVMLLACVSPGPDLIAVTSHALAKRRAGLYATAGISTSHALWAALAIFGLGLILAKLAWLYEVIRIAGAVYLLYLGGKTLAGLRKPMQQTEVDAQSAKSDGQAYRRGLLVGLTNPKAAAFFGSLFITVLPAHAPLWVHGATLAIVTAVSLTWFGAMAILFSTERVQVGYARIRKPIDAVMGTVLLGLGAKLALDR</sequence>